<dbReference type="PANTHER" id="PTHR35446:SF2">
    <property type="entry name" value="CARBOXYMUCONOLACTONE DECARBOXYLASE-LIKE DOMAIN-CONTAINING PROTEIN"/>
    <property type="match status" value="1"/>
</dbReference>
<dbReference type="Gene3D" id="1.20.1290.10">
    <property type="entry name" value="AhpD-like"/>
    <property type="match status" value="1"/>
</dbReference>
<dbReference type="GO" id="GO:0051920">
    <property type="term" value="F:peroxiredoxin activity"/>
    <property type="evidence" value="ECO:0007669"/>
    <property type="project" value="InterPro"/>
</dbReference>
<evidence type="ECO:0000313" key="3">
    <source>
        <dbReference type="Proteomes" id="UP000000328"/>
    </source>
</evidence>
<dbReference type="InterPro" id="IPR029032">
    <property type="entry name" value="AhpD-like"/>
</dbReference>
<dbReference type="PATRIC" id="fig|749927.5.peg.7141"/>
<dbReference type="OrthoDB" id="3342615at2"/>
<gene>
    <name evidence="2" type="ordered locus">AMED_6866</name>
</gene>
<dbReference type="Pfam" id="PF02627">
    <property type="entry name" value="CMD"/>
    <property type="match status" value="1"/>
</dbReference>
<dbReference type="InterPro" id="IPR003779">
    <property type="entry name" value="CMD-like"/>
</dbReference>
<dbReference type="eggNOG" id="COG2128">
    <property type="taxonomic scope" value="Bacteria"/>
</dbReference>
<feature type="domain" description="Carboxymuconolactone decarboxylase-like" evidence="1">
    <location>
        <begin position="56"/>
        <end position="106"/>
    </location>
</feature>
<dbReference type="EMBL" id="CP002000">
    <property type="protein sequence ID" value="ADJ48587.1"/>
    <property type="molecule type" value="Genomic_DNA"/>
</dbReference>
<reference evidence="2 3" key="1">
    <citation type="journal article" date="2010" name="Cell Res.">
        <title>Complete genome sequence of the rifamycin SV-producing Amycolatopsis mediterranei U32 revealed its genetic characteristics in phylogeny and metabolism.</title>
        <authorList>
            <person name="Zhao W."/>
            <person name="Zhong Y."/>
            <person name="Yuan H."/>
            <person name="Wang J."/>
            <person name="Zheng H."/>
            <person name="Wang Y."/>
            <person name="Cen X."/>
            <person name="Xu F."/>
            <person name="Bai J."/>
            <person name="Han X."/>
            <person name="Lu G."/>
            <person name="Zhu Y."/>
            <person name="Shao Z."/>
            <person name="Yan H."/>
            <person name="Li C."/>
            <person name="Peng N."/>
            <person name="Zhang Z."/>
            <person name="Zhang Y."/>
            <person name="Lin W."/>
            <person name="Fan Y."/>
            <person name="Qin Z."/>
            <person name="Hu Y."/>
            <person name="Zhu B."/>
            <person name="Wang S."/>
            <person name="Ding X."/>
            <person name="Zhao G.P."/>
        </authorList>
    </citation>
    <scope>NUCLEOTIDE SEQUENCE [LARGE SCALE GENOMIC DNA]</scope>
    <source>
        <strain evidence="3">U-32</strain>
    </source>
</reference>
<organism evidence="2 3">
    <name type="scientific">Amycolatopsis mediterranei (strain U-32)</name>
    <dbReference type="NCBI Taxonomy" id="749927"/>
    <lineage>
        <taxon>Bacteria</taxon>
        <taxon>Bacillati</taxon>
        <taxon>Actinomycetota</taxon>
        <taxon>Actinomycetes</taxon>
        <taxon>Pseudonocardiales</taxon>
        <taxon>Pseudonocardiaceae</taxon>
        <taxon>Amycolatopsis</taxon>
    </lineage>
</organism>
<evidence type="ECO:0000259" key="1">
    <source>
        <dbReference type="Pfam" id="PF02627"/>
    </source>
</evidence>
<dbReference type="PANTHER" id="PTHR35446">
    <property type="entry name" value="SI:CH211-175M2.5"/>
    <property type="match status" value="1"/>
</dbReference>
<proteinExistence type="predicted"/>
<dbReference type="KEGG" id="amd:AMED_6866"/>
<dbReference type="SUPFAM" id="SSF69118">
    <property type="entry name" value="AhpD-like"/>
    <property type="match status" value="1"/>
</dbReference>
<dbReference type="Proteomes" id="UP000000328">
    <property type="component" value="Chromosome"/>
</dbReference>
<dbReference type="AlphaFoldDB" id="A0A0H3DEC9"/>
<dbReference type="HOGENOM" id="CLU_049031_0_0_11"/>
<dbReference type="NCBIfam" id="TIGR00778">
    <property type="entry name" value="ahpD_dom"/>
    <property type="match status" value="1"/>
</dbReference>
<sequence length="353" mass="36592">MVRVALRRTLRDVKYVDVVPPRQARGLVREVYRQVERDFGMLAPPVALHSAAPDVLAAAWLMLRESLIAGGTASRADKEVVAAAVSAANSCPYCVEVHGMALGSLGEPDAAAAIAAGDTGGIADRDTRELAAWARGAGQLPADVPAGAVAEFTGVAVTFHYLNRMVSVFLGPSPLPDAVPASARAKAKAVLGFLLKPGAAPPPGEALGLLQASPVAGPDWAPPGGPLAGAFSRAAAAIEAAGERSAAPRVRDLVRRELKAWDGKSPGLSRAWAELPAAELPGSERAEGRLALLVAKAPYQVTSADVVAFGPERTGDRGLLELVSWASHAAALELGGRMPVRPRREDPPRRGGR</sequence>
<evidence type="ECO:0000313" key="2">
    <source>
        <dbReference type="EMBL" id="ADJ48587.1"/>
    </source>
</evidence>
<name>A0A0H3DEC9_AMYMU</name>
<accession>A0A0H3DEC9</accession>
<dbReference type="InterPro" id="IPR004675">
    <property type="entry name" value="AhpD_core"/>
</dbReference>
<protein>
    <recommendedName>
        <fullName evidence="1">Carboxymuconolactone decarboxylase-like domain-containing protein</fullName>
    </recommendedName>
</protein>